<dbReference type="Pfam" id="PF13575">
    <property type="entry name" value="DUF4135"/>
    <property type="match status" value="1"/>
</dbReference>
<gene>
    <name evidence="2" type="ORF">UFOPK3770_00783</name>
</gene>
<dbReference type="AlphaFoldDB" id="A0A6J5Z8E4"/>
<dbReference type="SUPFAM" id="SSF158745">
    <property type="entry name" value="LanC-like"/>
    <property type="match status" value="1"/>
</dbReference>
<dbReference type="CDD" id="cd04792">
    <property type="entry name" value="LanM-like"/>
    <property type="match status" value="1"/>
</dbReference>
<dbReference type="GO" id="GO:0031179">
    <property type="term" value="P:peptide modification"/>
    <property type="evidence" value="ECO:0007669"/>
    <property type="project" value="InterPro"/>
</dbReference>
<feature type="domain" description="Lantibiotic biosynthesis protein dehydration" evidence="1">
    <location>
        <begin position="231"/>
        <end position="619"/>
    </location>
</feature>
<evidence type="ECO:0000259" key="1">
    <source>
        <dbReference type="Pfam" id="PF13575"/>
    </source>
</evidence>
<proteinExistence type="predicted"/>
<dbReference type="InterPro" id="IPR012341">
    <property type="entry name" value="6hp_glycosidase-like_sf"/>
</dbReference>
<dbReference type="EMBL" id="CAESAJ010000077">
    <property type="protein sequence ID" value="CAB4338814.1"/>
    <property type="molecule type" value="Genomic_DNA"/>
</dbReference>
<dbReference type="Gene3D" id="1.50.10.10">
    <property type="match status" value="1"/>
</dbReference>
<dbReference type="InterPro" id="IPR025410">
    <property type="entry name" value="Lant_dehyd"/>
</dbReference>
<dbReference type="PIRSF" id="PIRSF037228">
    <property type="entry name" value="Lant_mod_RumM"/>
    <property type="match status" value="1"/>
</dbReference>
<dbReference type="InterPro" id="IPR007822">
    <property type="entry name" value="LANC-like"/>
</dbReference>
<accession>A0A6J5Z8E4</accession>
<dbReference type="PRINTS" id="PR01950">
    <property type="entry name" value="LANCSUPER"/>
</dbReference>
<protein>
    <submittedName>
        <fullName evidence="2">Unannotated protein</fullName>
    </submittedName>
</protein>
<dbReference type="SMART" id="SM01260">
    <property type="entry name" value="LANC_like"/>
    <property type="match status" value="1"/>
</dbReference>
<evidence type="ECO:0000313" key="2">
    <source>
        <dbReference type="EMBL" id="CAB4338814.1"/>
    </source>
</evidence>
<name>A0A6J5Z8E4_9ZZZZ</name>
<sequence>MHRAKSKFNKPLSHVYATNFHQTLDTLAHAHGKANQQDATSTKIDDALAAWQRVIAAHEPEQWTRRLNWDGLEQRTARLAVSDEQHIPAQPPSWMATLDRIRAELGSVVDSAREFPVLPQRNKPTVAFQEFWIPVTAWALTQLKSSLDLSVTRHISPDAWDSMRRALLQRLSNISESVLFAIFNRERNFDAMMNAYLSIGDSASASLPTTIYDLFVKRNQEDSLQAVFSEFPVLGRHLVTTIELWHATMAEFLSRLARDRELLSRTYKVDSTALVANLTLGLSDPHRGGRVVVIVHFVGNTKDAPLTKVVYKPKDMCLDDAYQRAIRALPLETGQAPLRILKLVACQGYGYMEFVEHRPAKDDIELERFYINAGRLTAVLYILGCTDCHYENLIADGDQLVLIDTETLFEAKLRNLVNDAAAQPQSRSEMQVRLSSSVTRSGLLPCWEFIGEAKQAIDVSALGAESPIEATQKKSGWIGINSDGMMAGLIEQPSEVPGSLPYSVGKRNRFNEFLEPFCNEFHRTLLQFIQHRTAWIEPDGILDSFCGLPRRLVVRPTQTYYQIKMQLTEPDALRSASAQGFVLEKLALAFLTAPKKPKHWNIFKAELRDMEMLDVPIFEHFVDSTDLSLPHGMGKVQGLIEISGLESCRTRLRKLNLDDIDLQLRLIRGVSNARWIQLDATSVVNTDDRLATANQSVGESTTKHPQQSLTEKARLQEAARIAANLQRDAISVEHGRIDWLGLSLGDDSVRMSYGLLDPSMYSGTSGIAVFFAALGPVHLPLARACVSETLELALNGHAGLLWRWWRDQPLGINGCGGTLLALEILSKLDAAQADRYSTAADRLIGALQADRLTVDKEFDIMAGCSGLIGALLRRGTLQSIALAKKAGDHLIASQNERGGWTLPNKQCYLGFAHGSAGICAALSALYGVTGEMRFVQKIALSLSLEQTYFHKQSNNWLTYIDGKSPPRTTWCHGAPGIALSRLCLLSNNVTAAQIGTRAYAQVQSDLDLSLNTTANFRSATPLDHLCCGTFGRSGILRLAGRTTEASQIDLIAYTAATQQGGLYGFGHTALVETPSLFRGSAGVGLSLLRSPCVSTVLSAGLLG</sequence>
<dbReference type="GO" id="GO:0005975">
    <property type="term" value="P:carbohydrate metabolic process"/>
    <property type="evidence" value="ECO:0007669"/>
    <property type="project" value="InterPro"/>
</dbReference>
<dbReference type="NCBIfam" id="TIGR03897">
    <property type="entry name" value="lanti_2_LanM"/>
    <property type="match status" value="1"/>
</dbReference>
<dbReference type="Pfam" id="PF05147">
    <property type="entry name" value="LANC_like"/>
    <property type="match status" value="1"/>
</dbReference>
<reference evidence="2" key="1">
    <citation type="submission" date="2020-05" db="EMBL/GenBank/DDBJ databases">
        <authorList>
            <person name="Chiriac C."/>
            <person name="Salcher M."/>
            <person name="Ghai R."/>
            <person name="Kavagutti S V."/>
        </authorList>
    </citation>
    <scope>NUCLEOTIDE SEQUENCE</scope>
</reference>
<dbReference type="InterPro" id="IPR017146">
    <property type="entry name" value="Lanti_2_LanM"/>
</dbReference>
<organism evidence="2">
    <name type="scientific">freshwater metagenome</name>
    <dbReference type="NCBI Taxonomy" id="449393"/>
    <lineage>
        <taxon>unclassified sequences</taxon>
        <taxon>metagenomes</taxon>
        <taxon>ecological metagenomes</taxon>
    </lineage>
</organism>
<dbReference type="PRINTS" id="PR01955">
    <property type="entry name" value="LANCFRANKIA"/>
</dbReference>